<organism evidence="1 2">
    <name type="scientific">Pseudomonas phage Phabio</name>
    <dbReference type="NCBI Taxonomy" id="2006668"/>
    <lineage>
        <taxon>Viruses</taxon>
        <taxon>Duplodnaviria</taxon>
        <taxon>Heunggongvirae</taxon>
        <taxon>Uroviricota</taxon>
        <taxon>Caudoviricetes</taxon>
        <taxon>Chimalliviridae</taxon>
        <taxon>Phabiovirus</taxon>
        <taxon>Phabiovirus phabio</taxon>
    </lineage>
</organism>
<dbReference type="Proteomes" id="UP000225448">
    <property type="component" value="Segment"/>
</dbReference>
<reference evidence="1 2" key="1">
    <citation type="submission" date="2017-05" db="EMBL/GenBank/DDBJ databases">
        <authorList>
            <person name="Song R."/>
            <person name="Chenine A.L."/>
            <person name="Ruprecht R.M."/>
        </authorList>
    </citation>
    <scope>NUCLEOTIDE SEQUENCE [LARGE SCALE GENOMIC DNA]</scope>
</reference>
<gene>
    <name evidence="1" type="ORF">PHABIO_438</name>
</gene>
<evidence type="ECO:0000313" key="1">
    <source>
        <dbReference type="EMBL" id="ARV77069.1"/>
    </source>
</evidence>
<dbReference type="Gene3D" id="2.60.40.10">
    <property type="entry name" value="Immunoglobulins"/>
    <property type="match status" value="1"/>
</dbReference>
<sequence>MKVKLHWIDANPGQQKTLVIYRSDHYTTIESPGTLVVTLTNNETEYTDTVPDTAPTIWYRIKTTFPNGNWSMSDPFQFDGLTYNGPGSRSIVLGDGFLGVMDVLNSDAQPANLPNLNDYERLLGVADIAATTPVTLRWFKVMYRGEIYYIPNKVCRVNPNTDWDKLLKYLDPANLTGLNIGKDHFDVVVPGLTVDPVTGIWQSDIMNFLYIGTNVLSNPQQNNVRATHNAISTLGSVNTGITSAINNTGYLIGNELNKDDAKVLTTTNTIVGINEVRATGVLMALKYTRVPFDDGEA</sequence>
<name>A0A1Y0SZV8_9CAUD</name>
<proteinExistence type="predicted"/>
<dbReference type="InterPro" id="IPR013783">
    <property type="entry name" value="Ig-like_fold"/>
</dbReference>
<accession>A0A1Y0SZV8</accession>
<keyword evidence="2" id="KW-1185">Reference proteome</keyword>
<dbReference type="EMBL" id="MF042360">
    <property type="protein sequence ID" value="ARV77069.1"/>
    <property type="molecule type" value="Genomic_DNA"/>
</dbReference>
<protein>
    <submittedName>
        <fullName evidence="1">Virion structural protein</fullName>
    </submittedName>
</protein>
<evidence type="ECO:0000313" key="2">
    <source>
        <dbReference type="Proteomes" id="UP000225448"/>
    </source>
</evidence>